<dbReference type="InterPro" id="IPR001734">
    <property type="entry name" value="Na/solute_symporter"/>
</dbReference>
<organism evidence="10 11">
    <name type="scientific">Panicum virgatum</name>
    <name type="common">Blackwell switchgrass</name>
    <dbReference type="NCBI Taxonomy" id="38727"/>
    <lineage>
        <taxon>Eukaryota</taxon>
        <taxon>Viridiplantae</taxon>
        <taxon>Streptophyta</taxon>
        <taxon>Embryophyta</taxon>
        <taxon>Tracheophyta</taxon>
        <taxon>Spermatophyta</taxon>
        <taxon>Magnoliopsida</taxon>
        <taxon>Liliopsida</taxon>
        <taxon>Poales</taxon>
        <taxon>Poaceae</taxon>
        <taxon>PACMAD clade</taxon>
        <taxon>Panicoideae</taxon>
        <taxon>Panicodae</taxon>
        <taxon>Paniceae</taxon>
        <taxon>Panicinae</taxon>
        <taxon>Panicum</taxon>
        <taxon>Panicum sect. Hiantes</taxon>
    </lineage>
</organism>
<dbReference type="Pfam" id="PF00474">
    <property type="entry name" value="SSF"/>
    <property type="match status" value="1"/>
</dbReference>
<feature type="transmembrane region" description="Helical" evidence="9">
    <location>
        <begin position="555"/>
        <end position="574"/>
    </location>
</feature>
<feature type="transmembrane region" description="Helical" evidence="9">
    <location>
        <begin position="292"/>
        <end position="317"/>
    </location>
</feature>
<proteinExistence type="inferred from homology"/>
<evidence type="ECO:0000256" key="4">
    <source>
        <dbReference type="ARBA" id="ARBA00022692"/>
    </source>
</evidence>
<feature type="transmembrane region" description="Helical" evidence="9">
    <location>
        <begin position="43"/>
        <end position="65"/>
    </location>
</feature>
<feature type="transmembrane region" description="Helical" evidence="9">
    <location>
        <begin position="121"/>
        <end position="141"/>
    </location>
</feature>
<dbReference type="PROSITE" id="PS50283">
    <property type="entry name" value="NA_SOLUT_SYMP_3"/>
    <property type="match status" value="1"/>
</dbReference>
<evidence type="ECO:0008006" key="12">
    <source>
        <dbReference type="Google" id="ProtNLM"/>
    </source>
</evidence>
<sequence>MAGGAGACPPPGLGFGGEYYSVAGGVCSRDGSFFSGEPVLAQAVGYAVVLGFGAFALFTSFLVWLEKRYVGSQHTSEWFNTAGRSVKTGLIASVIVSQWTWAATILQSSNVAWQYGVSGPFWYASGATIQVLLFGVMAIEIKRKAPNAHTVCEIVRARWGGAAHAVFLAFCLATNVIVTAMLLLGGSAVANALTGINVYAASFLIPLGLVVYTLAGGLKATFLASYIHSVVVHVVLVVFVFLVYTSSSRLGSPRVVHDHLTAVASAARDCSAPLSHSDQACGPVHGNFKGSYLTMLSSGGLVFGIINIVGNFGTVFVDNGYWMSAIAARPSSTHKGYLLGGLVWFAVPFSLATSLGLGALALDLPITAAEAARGLVPPATATALMGKSGSVLLLTMLFMAVTSAGSAELVAVSSLCTYDIYRTYINPGATASRSSACSAVIPIALLLLWSKANATGAILGAVAGCALGVAVWLTVAKVQYGRVDLDSTGRNAPMLAGNLVSILLGGAVHAACSLAWPQHYDWESSRQITTVESVAADGELAEELKEERLVHAKRWIVRWGVAFTAVIVVLWPSWDTICKVCEGMFTNDAVYERLDDMNLRLRAIMGAMPEAEERYQEMQREKGLGAMEMAHHPASGTHPSTVAANDDGDDLSHA</sequence>
<evidence type="ECO:0000256" key="5">
    <source>
        <dbReference type="ARBA" id="ARBA00022989"/>
    </source>
</evidence>
<feature type="transmembrane region" description="Helical" evidence="9">
    <location>
        <begin position="162"/>
        <end position="184"/>
    </location>
</feature>
<gene>
    <name evidence="10" type="ORF">PVAP13_4KG198600</name>
</gene>
<dbReference type="PANTHER" id="PTHR46154:SF4">
    <property type="entry name" value="UREA ACTIVE TRANSPORTER"/>
    <property type="match status" value="1"/>
</dbReference>
<evidence type="ECO:0000313" key="11">
    <source>
        <dbReference type="Proteomes" id="UP000823388"/>
    </source>
</evidence>
<dbReference type="EMBL" id="CM029043">
    <property type="protein sequence ID" value="KAG2610599.1"/>
    <property type="molecule type" value="Genomic_DNA"/>
</dbReference>
<keyword evidence="5 9" id="KW-1133">Transmembrane helix</keyword>
<accession>A0A8T0TRT4</accession>
<dbReference type="AlphaFoldDB" id="A0A8T0TRT4"/>
<keyword evidence="11" id="KW-1185">Reference proteome</keyword>
<feature type="transmembrane region" description="Helical" evidence="9">
    <location>
        <begin position="456"/>
        <end position="475"/>
    </location>
</feature>
<dbReference type="PANTHER" id="PTHR46154">
    <property type="match status" value="1"/>
</dbReference>
<comment type="similarity">
    <text evidence="2 7">Belongs to the sodium:solute symporter (SSF) (TC 2.A.21) family.</text>
</comment>
<comment type="caution">
    <text evidence="10">The sequence shown here is derived from an EMBL/GenBank/DDBJ whole genome shotgun (WGS) entry which is preliminary data.</text>
</comment>
<dbReference type="Proteomes" id="UP000823388">
    <property type="component" value="Chromosome 4K"/>
</dbReference>
<dbReference type="GO" id="GO:0005886">
    <property type="term" value="C:plasma membrane"/>
    <property type="evidence" value="ECO:0007669"/>
    <property type="project" value="TreeGrafter"/>
</dbReference>
<feature type="transmembrane region" description="Helical" evidence="9">
    <location>
        <begin position="86"/>
        <end position="106"/>
    </location>
</feature>
<dbReference type="InterPro" id="IPR031155">
    <property type="entry name" value="DUR"/>
</dbReference>
<feature type="transmembrane region" description="Helical" evidence="9">
    <location>
        <begin position="337"/>
        <end position="360"/>
    </location>
</feature>
<name>A0A8T0TRT4_PANVG</name>
<evidence type="ECO:0000256" key="2">
    <source>
        <dbReference type="ARBA" id="ARBA00006434"/>
    </source>
</evidence>
<evidence type="ECO:0000256" key="6">
    <source>
        <dbReference type="ARBA" id="ARBA00023136"/>
    </source>
</evidence>
<evidence type="ECO:0000256" key="3">
    <source>
        <dbReference type="ARBA" id="ARBA00022448"/>
    </source>
</evidence>
<comment type="subcellular location">
    <subcellularLocation>
        <location evidence="1">Membrane</location>
        <topology evidence="1">Multi-pass membrane protein</topology>
    </subcellularLocation>
</comment>
<feature type="transmembrane region" description="Helical" evidence="9">
    <location>
        <begin position="495"/>
        <end position="516"/>
    </location>
</feature>
<feature type="transmembrane region" description="Helical" evidence="9">
    <location>
        <begin position="196"/>
        <end position="215"/>
    </location>
</feature>
<keyword evidence="6 9" id="KW-0472">Membrane</keyword>
<reference evidence="10" key="1">
    <citation type="submission" date="2020-05" db="EMBL/GenBank/DDBJ databases">
        <title>WGS assembly of Panicum virgatum.</title>
        <authorList>
            <person name="Lovell J.T."/>
            <person name="Jenkins J."/>
            <person name="Shu S."/>
            <person name="Juenger T.E."/>
            <person name="Schmutz J."/>
        </authorList>
    </citation>
    <scope>NUCLEOTIDE SEQUENCE</scope>
    <source>
        <strain evidence="10">AP13</strain>
    </source>
</reference>
<feature type="transmembrane region" description="Helical" evidence="9">
    <location>
        <begin position="391"/>
        <end position="411"/>
    </location>
</feature>
<feature type="transmembrane region" description="Helical" evidence="9">
    <location>
        <begin position="222"/>
        <end position="244"/>
    </location>
</feature>
<dbReference type="GO" id="GO:0015204">
    <property type="term" value="F:urea transmembrane transporter activity"/>
    <property type="evidence" value="ECO:0007669"/>
    <property type="project" value="InterPro"/>
</dbReference>
<evidence type="ECO:0000256" key="9">
    <source>
        <dbReference type="SAM" id="Phobius"/>
    </source>
</evidence>
<evidence type="ECO:0000256" key="7">
    <source>
        <dbReference type="RuleBase" id="RU362091"/>
    </source>
</evidence>
<keyword evidence="4 9" id="KW-0812">Transmembrane</keyword>
<feature type="region of interest" description="Disordered" evidence="8">
    <location>
        <begin position="630"/>
        <end position="654"/>
    </location>
</feature>
<evidence type="ECO:0000256" key="8">
    <source>
        <dbReference type="SAM" id="MobiDB-lite"/>
    </source>
</evidence>
<dbReference type="CDD" id="cd11476">
    <property type="entry name" value="SLC5sbd_DUR3"/>
    <property type="match status" value="1"/>
</dbReference>
<dbReference type="InterPro" id="IPR038377">
    <property type="entry name" value="Na/Glc_symporter_sf"/>
</dbReference>
<evidence type="ECO:0000256" key="1">
    <source>
        <dbReference type="ARBA" id="ARBA00004141"/>
    </source>
</evidence>
<protein>
    <recommendedName>
        <fullName evidence="12">Urea-proton symporter DUR3</fullName>
    </recommendedName>
</protein>
<evidence type="ECO:0000313" key="10">
    <source>
        <dbReference type="EMBL" id="KAG2610599.1"/>
    </source>
</evidence>
<feature type="transmembrane region" description="Helical" evidence="9">
    <location>
        <begin position="431"/>
        <end position="449"/>
    </location>
</feature>
<keyword evidence="3" id="KW-0813">Transport</keyword>
<dbReference type="Gene3D" id="1.20.1730.10">
    <property type="entry name" value="Sodium/glucose cotransporter"/>
    <property type="match status" value="1"/>
</dbReference>